<name>A0A4Y9ZXU9_9AGAM</name>
<feature type="compositionally biased region" description="Basic and acidic residues" evidence="1">
    <location>
        <begin position="140"/>
        <end position="151"/>
    </location>
</feature>
<organism evidence="2 3">
    <name type="scientific">Hericium alpestre</name>
    <dbReference type="NCBI Taxonomy" id="135208"/>
    <lineage>
        <taxon>Eukaryota</taxon>
        <taxon>Fungi</taxon>
        <taxon>Dikarya</taxon>
        <taxon>Basidiomycota</taxon>
        <taxon>Agaricomycotina</taxon>
        <taxon>Agaricomycetes</taxon>
        <taxon>Russulales</taxon>
        <taxon>Hericiaceae</taxon>
        <taxon>Hericium</taxon>
    </lineage>
</organism>
<protein>
    <submittedName>
        <fullName evidence="2">Uncharacterized protein</fullName>
    </submittedName>
</protein>
<dbReference type="Proteomes" id="UP000298061">
    <property type="component" value="Unassembled WGS sequence"/>
</dbReference>
<dbReference type="InterPro" id="IPR020095">
    <property type="entry name" value="PsdUridine_synth_TruA_C"/>
</dbReference>
<dbReference type="GO" id="GO:0003723">
    <property type="term" value="F:RNA binding"/>
    <property type="evidence" value="ECO:0007669"/>
    <property type="project" value="InterPro"/>
</dbReference>
<dbReference type="EMBL" id="SFCI01000576">
    <property type="protein sequence ID" value="TFY79010.1"/>
    <property type="molecule type" value="Genomic_DNA"/>
</dbReference>
<dbReference type="OrthoDB" id="10256309at2759"/>
<dbReference type="STRING" id="135208.A0A4Y9ZXU9"/>
<evidence type="ECO:0000313" key="2">
    <source>
        <dbReference type="EMBL" id="TFY79010.1"/>
    </source>
</evidence>
<feature type="compositionally biased region" description="Acidic residues" evidence="1">
    <location>
        <begin position="127"/>
        <end position="139"/>
    </location>
</feature>
<comment type="caution">
    <text evidence="2">The sequence shown here is derived from an EMBL/GenBank/DDBJ whole genome shotgun (WGS) entry which is preliminary data.</text>
</comment>
<accession>A0A4Y9ZXU9</accession>
<dbReference type="AlphaFoldDB" id="A0A4Y9ZXU9"/>
<proteinExistence type="predicted"/>
<sequence>MPSLGLLLEHPIFDSYNRKVEGLNTKLSPTDADFRPPIDFDAHAETIAAFKQAQIYDRMRSIEDRGGVFDAWVRSVDSYTGGDLAYLNTKGIIPAGAIIKKGERRAQPFHEKKRFDATDYSATGNVEEQEREEEEEEEGVLDKAKLADMEG</sequence>
<feature type="compositionally biased region" description="Basic and acidic residues" evidence="1">
    <location>
        <begin position="104"/>
        <end position="117"/>
    </location>
</feature>
<gene>
    <name evidence="2" type="ORF">EWM64_g5003</name>
</gene>
<dbReference type="GO" id="GO:0009982">
    <property type="term" value="F:pseudouridine synthase activity"/>
    <property type="evidence" value="ECO:0007669"/>
    <property type="project" value="InterPro"/>
</dbReference>
<evidence type="ECO:0000256" key="1">
    <source>
        <dbReference type="SAM" id="MobiDB-lite"/>
    </source>
</evidence>
<feature type="region of interest" description="Disordered" evidence="1">
    <location>
        <begin position="104"/>
        <end position="151"/>
    </location>
</feature>
<evidence type="ECO:0000313" key="3">
    <source>
        <dbReference type="Proteomes" id="UP000298061"/>
    </source>
</evidence>
<dbReference type="Gene3D" id="3.30.70.660">
    <property type="entry name" value="Pseudouridine synthase I, catalytic domain, C-terminal subdomain"/>
    <property type="match status" value="1"/>
</dbReference>
<reference evidence="2 3" key="1">
    <citation type="submission" date="2019-02" db="EMBL/GenBank/DDBJ databases">
        <title>Genome sequencing of the rare red list fungi Hericium alpestre (H. flagellum).</title>
        <authorList>
            <person name="Buettner E."/>
            <person name="Kellner H."/>
        </authorList>
    </citation>
    <scope>NUCLEOTIDE SEQUENCE [LARGE SCALE GENOMIC DNA]</scope>
    <source>
        <strain evidence="2 3">DSM 108284</strain>
    </source>
</reference>
<keyword evidence="3" id="KW-1185">Reference proteome</keyword>